<dbReference type="InterPro" id="IPR013783">
    <property type="entry name" value="Ig-like_fold"/>
</dbReference>
<dbReference type="SUPFAM" id="SSF49265">
    <property type="entry name" value="Fibronectin type III"/>
    <property type="match status" value="2"/>
</dbReference>
<dbReference type="InterPro" id="IPR036179">
    <property type="entry name" value="Ig-like_dom_sf"/>
</dbReference>
<feature type="signal peptide" evidence="2">
    <location>
        <begin position="1"/>
        <end position="25"/>
    </location>
</feature>
<keyword evidence="1" id="KW-0812">Transmembrane</keyword>
<dbReference type="VEuPathDB" id="VectorBase:BGLB030705"/>
<reference evidence="5" key="1">
    <citation type="submission" date="2020-05" db="UniProtKB">
        <authorList>
            <consortium name="EnsemblMetazoa"/>
        </authorList>
    </citation>
    <scope>IDENTIFICATION</scope>
    <source>
        <strain evidence="5">BB02</strain>
    </source>
</reference>
<keyword evidence="1" id="KW-1133">Transmembrane helix</keyword>
<dbReference type="CDD" id="cd00063">
    <property type="entry name" value="FN3"/>
    <property type="match status" value="2"/>
</dbReference>
<dbReference type="EnsemblMetazoa" id="BGLB030705-RH">
    <property type="protein sequence ID" value="BGLB030705-PH"/>
    <property type="gene ID" value="BGLB030705"/>
</dbReference>
<dbReference type="EnsemblMetazoa" id="BGLB030705-RA">
    <property type="protein sequence ID" value="BGLB030705-PA"/>
    <property type="gene ID" value="BGLB030705"/>
</dbReference>
<dbReference type="InterPro" id="IPR003961">
    <property type="entry name" value="FN3_dom"/>
</dbReference>
<evidence type="ECO:0000259" key="4">
    <source>
        <dbReference type="PROSITE" id="PS50853"/>
    </source>
</evidence>
<keyword evidence="2" id="KW-0732">Signal</keyword>
<sequence>MALALGNVDLCCSILLLLMCSGCYQSYILSPDGVVYPADPFKFVGETLELYCNITNPNIRENASSLFFERQPFGPARYDVDYYNRTTVIPSKYVESLTTKTIRLRLDNVQLSDGGKYICKLKTYQTDQFIGNQIVKVDLRPGKITDFHCRVINWESMNCTWDLSVNYKHLEHINVSLVYTYEFSPSHRYHGTQEDCPNLGLTSCMWPPESYHHGHIYYVKIVVSTVNKNVILASNESDQYRVETRLYEESALAEEDNSYQIVALIQPAAVDRLKAIVINSSCVNLTWSHTALGQEKMYKAYYRIVLHNRWREILLHDEEVDNYYALVCSLSAFTSYKFKIAVLPKPIETPSPTQGYLSEWKYVEATTREDVPASSPEICSGCFYNISCSNKTPRNHRCLRIIWKDLSAKEKRGELTHYKVTALSEELASNKSFLFNVEHRNLTTVDIPLQESENFLTEILITPATKKGYAKQSSQLVLPAKSKMPIPPKHFLVEIDNDKSNMSHYYISWAALESNPKSGLKYQNVTIVWCQRLTDNVCKGNVNWITLGADVVTYELTLGVSNIMIGISAEIFDGLHMISSGITWANCIYQRNKVPLHPPKNVQMSSAHSYLKNSLHIIWQPFLCAEEPSFIIEYLVQYCPTNEGIMCNGPENTSHVRHDKNEVILENLKGNTKYKLNILAVSATGPGPSSETFIVDIKEAPPDLETIPVSFIIGSILVTVLILLLLFFFWSCWKRRKIFKNFTFIPELNNQTNHGCESLPTDSSILTIETVNERTSAPEECEDSSDDFSANNNNFQNVSKKNERNMDYVLVCTSDDNEINEKTDSNTVDPKKNVSKERLDYEDNTLYLQKPNWQSKTLNYTGNISSHCILLLPVTVSPESTNKTNEITDTSSSTSESDVIKRTYILCDYVSLNLSNCRAEIISHISGVHCPISGDSSLTESVRVTSHDSTKSSMAKTPRVSSIISADPPMTRTVSSSETKTCSLISHLAQDKIKPENNSAQIILSSGFFCPMSSMTFEKDKKTVCTKIGSNSCGTSYFNNHNINVSDTQACPSPIMHNHSSNCLVQQNDSTNCSSRQNHSAIVHNSQEHNYTNISSKTSQPSTRPLSGYLLRLPPEFYVPPAYSSSDLLTEL</sequence>
<evidence type="ECO:0000313" key="5">
    <source>
        <dbReference type="EnsemblMetazoa" id="BGLB030705-PH"/>
    </source>
</evidence>
<evidence type="ECO:0000256" key="1">
    <source>
        <dbReference type="SAM" id="Phobius"/>
    </source>
</evidence>
<proteinExistence type="predicted"/>
<dbReference type="AlphaFoldDB" id="A0A2C9LFU9"/>
<dbReference type="Pfam" id="PF00041">
    <property type="entry name" value="fn3"/>
    <property type="match status" value="1"/>
</dbReference>
<feature type="domain" description="Fibronectin type-III" evidence="4">
    <location>
        <begin position="269"/>
        <end position="370"/>
    </location>
</feature>
<dbReference type="SMART" id="SM00060">
    <property type="entry name" value="FN3"/>
    <property type="match status" value="2"/>
</dbReference>
<organism evidence="5 6">
    <name type="scientific">Biomphalaria glabrata</name>
    <name type="common">Bloodfluke planorb</name>
    <name type="synonym">Freshwater snail</name>
    <dbReference type="NCBI Taxonomy" id="6526"/>
    <lineage>
        <taxon>Eukaryota</taxon>
        <taxon>Metazoa</taxon>
        <taxon>Spiralia</taxon>
        <taxon>Lophotrochozoa</taxon>
        <taxon>Mollusca</taxon>
        <taxon>Gastropoda</taxon>
        <taxon>Heterobranchia</taxon>
        <taxon>Euthyneura</taxon>
        <taxon>Panpulmonata</taxon>
        <taxon>Hygrophila</taxon>
        <taxon>Lymnaeoidea</taxon>
        <taxon>Planorbidae</taxon>
        <taxon>Biomphalaria</taxon>
    </lineage>
</organism>
<evidence type="ECO:0000313" key="6">
    <source>
        <dbReference type="Proteomes" id="UP000076420"/>
    </source>
</evidence>
<dbReference type="PROSITE" id="PS50835">
    <property type="entry name" value="IG_LIKE"/>
    <property type="match status" value="1"/>
</dbReference>
<evidence type="ECO:0000259" key="3">
    <source>
        <dbReference type="PROSITE" id="PS50835"/>
    </source>
</evidence>
<protein>
    <recommendedName>
        <fullName evidence="7">Fibronectin type-III domain-containing protein</fullName>
    </recommendedName>
</protein>
<dbReference type="KEGG" id="bgt:106058518"/>
<feature type="domain" description="Fibronectin type-III" evidence="4">
    <location>
        <begin position="598"/>
        <end position="700"/>
    </location>
</feature>
<evidence type="ECO:0008006" key="7">
    <source>
        <dbReference type="Google" id="ProtNLM"/>
    </source>
</evidence>
<feature type="domain" description="Ig-like" evidence="3">
    <location>
        <begin position="31"/>
        <end position="121"/>
    </location>
</feature>
<evidence type="ECO:0000256" key="2">
    <source>
        <dbReference type="SAM" id="SignalP"/>
    </source>
</evidence>
<dbReference type="InterPro" id="IPR036116">
    <property type="entry name" value="FN3_sf"/>
</dbReference>
<name>A0A2C9LFU9_BIOGL</name>
<dbReference type="VEuPathDB" id="VectorBase:BGLAX_034728"/>
<dbReference type="OrthoDB" id="6147633at2759"/>
<feature type="transmembrane region" description="Helical" evidence="1">
    <location>
        <begin position="707"/>
        <end position="730"/>
    </location>
</feature>
<dbReference type="STRING" id="6526.A0A2C9LFU9"/>
<dbReference type="PROSITE" id="PS50853">
    <property type="entry name" value="FN3"/>
    <property type="match status" value="2"/>
</dbReference>
<dbReference type="SUPFAM" id="SSF48726">
    <property type="entry name" value="Immunoglobulin"/>
    <property type="match status" value="1"/>
</dbReference>
<dbReference type="Gene3D" id="2.60.40.10">
    <property type="entry name" value="Immunoglobulins"/>
    <property type="match status" value="4"/>
</dbReference>
<feature type="chain" id="PRO_5014285067" description="Fibronectin type-III domain-containing protein" evidence="2">
    <location>
        <begin position="26"/>
        <end position="1132"/>
    </location>
</feature>
<accession>A0A2C9LFU9</accession>
<dbReference type="InterPro" id="IPR007110">
    <property type="entry name" value="Ig-like_dom"/>
</dbReference>
<gene>
    <name evidence="5" type="primary">106058518</name>
</gene>
<keyword evidence="1" id="KW-0472">Membrane</keyword>
<dbReference type="Proteomes" id="UP000076420">
    <property type="component" value="Unassembled WGS sequence"/>
</dbReference>